<feature type="transmembrane region" description="Helical" evidence="1">
    <location>
        <begin position="143"/>
        <end position="162"/>
    </location>
</feature>
<gene>
    <name evidence="2" type="ORF">B6F84_01095</name>
</gene>
<sequence length="239" mass="28091">MEIFPVYVVFSTIPYSDVFYLTFLALTFYILKKEKNDNNVILSSLSFSLSLLNFYSIAWTLPSFFVELRKKFYIFIILPIFTGFLILFGYYIATGSPFTYFNLEKYIWNVQFSNPISQDIWLYHSVELNHFHILGLSLTPSDYIIRNVAFEIFFLSLILLFIKSNIKEKYFYLAYCLLAFVPLLFVSGIPAFSVPRLSLAAFPAFYNLRLGKWYFIGYLIGCIVLIPFITLWQLYAFFS</sequence>
<keyword evidence="3" id="KW-1185">Reference proteome</keyword>
<organism evidence="2 3">
    <name type="scientific">Acidianus manzaensis</name>
    <dbReference type="NCBI Taxonomy" id="282676"/>
    <lineage>
        <taxon>Archaea</taxon>
        <taxon>Thermoproteota</taxon>
        <taxon>Thermoprotei</taxon>
        <taxon>Sulfolobales</taxon>
        <taxon>Sulfolobaceae</taxon>
        <taxon>Acidianus</taxon>
    </lineage>
</organism>
<evidence type="ECO:0000256" key="1">
    <source>
        <dbReference type="SAM" id="Phobius"/>
    </source>
</evidence>
<feature type="transmembrane region" description="Helical" evidence="1">
    <location>
        <begin position="213"/>
        <end position="238"/>
    </location>
</feature>
<feature type="transmembrane region" description="Helical" evidence="1">
    <location>
        <begin position="73"/>
        <end position="93"/>
    </location>
</feature>
<dbReference type="RefSeq" id="WP_148690506.1">
    <property type="nucleotide sequence ID" value="NZ_CP020477.1"/>
</dbReference>
<keyword evidence="1" id="KW-0472">Membrane</keyword>
<reference evidence="2 3" key="1">
    <citation type="submission" date="2017-03" db="EMBL/GenBank/DDBJ databases">
        <title>Sulfur activation and transportation mechanism of thermophilic Archaea Acidianus manzaensis YN-25.</title>
        <authorList>
            <person name="Ma Y."/>
            <person name="Yang Y."/>
            <person name="Xia J."/>
        </authorList>
    </citation>
    <scope>NUCLEOTIDE SEQUENCE [LARGE SCALE GENOMIC DNA]</scope>
    <source>
        <strain evidence="2 3">YN-25</strain>
    </source>
</reference>
<name>A0A1W6JWU1_9CREN</name>
<dbReference type="OrthoDB" id="43795at2157"/>
<evidence type="ECO:0000313" key="2">
    <source>
        <dbReference type="EMBL" id="ARM74756.1"/>
    </source>
</evidence>
<keyword evidence="1" id="KW-1133">Transmembrane helix</keyword>
<dbReference type="KEGG" id="aman:B6F84_01095"/>
<accession>A0A1W6JWU1</accession>
<feature type="transmembrane region" description="Helical" evidence="1">
    <location>
        <begin position="7"/>
        <end position="29"/>
    </location>
</feature>
<dbReference type="Proteomes" id="UP000193404">
    <property type="component" value="Chromosome"/>
</dbReference>
<protein>
    <submittedName>
        <fullName evidence="2">Uncharacterized protein</fullName>
    </submittedName>
</protein>
<dbReference type="STRING" id="282676.B6F84_01095"/>
<dbReference type="GeneID" id="41589471"/>
<proteinExistence type="predicted"/>
<feature type="transmembrane region" description="Helical" evidence="1">
    <location>
        <begin position="41"/>
        <end position="61"/>
    </location>
</feature>
<evidence type="ECO:0000313" key="3">
    <source>
        <dbReference type="Proteomes" id="UP000193404"/>
    </source>
</evidence>
<feature type="transmembrane region" description="Helical" evidence="1">
    <location>
        <begin position="171"/>
        <end position="193"/>
    </location>
</feature>
<keyword evidence="1" id="KW-0812">Transmembrane</keyword>
<dbReference type="AlphaFoldDB" id="A0A1W6JWU1"/>
<dbReference type="EMBL" id="CP020477">
    <property type="protein sequence ID" value="ARM74756.1"/>
    <property type="molecule type" value="Genomic_DNA"/>
</dbReference>